<dbReference type="InterPro" id="IPR001789">
    <property type="entry name" value="Sig_transdc_resp-reg_receiver"/>
</dbReference>
<dbReference type="PROSITE" id="PS50110">
    <property type="entry name" value="RESPONSE_REGULATORY"/>
    <property type="match status" value="1"/>
</dbReference>
<organism evidence="3 4">
    <name type="scientific">Deinococcus humi</name>
    <dbReference type="NCBI Taxonomy" id="662880"/>
    <lineage>
        <taxon>Bacteria</taxon>
        <taxon>Thermotogati</taxon>
        <taxon>Deinococcota</taxon>
        <taxon>Deinococci</taxon>
        <taxon>Deinococcales</taxon>
        <taxon>Deinococcaceae</taxon>
        <taxon>Deinococcus</taxon>
    </lineage>
</organism>
<protein>
    <submittedName>
        <fullName evidence="3">CheY-like chemotaxis protein</fullName>
    </submittedName>
</protein>
<evidence type="ECO:0000256" key="1">
    <source>
        <dbReference type="PROSITE-ProRule" id="PRU00169"/>
    </source>
</evidence>
<keyword evidence="1" id="KW-0597">Phosphoprotein</keyword>
<evidence type="ECO:0000313" key="3">
    <source>
        <dbReference type="EMBL" id="MBB5365331.1"/>
    </source>
</evidence>
<keyword evidence="4" id="KW-1185">Reference proteome</keyword>
<evidence type="ECO:0000259" key="2">
    <source>
        <dbReference type="PROSITE" id="PS50110"/>
    </source>
</evidence>
<gene>
    <name evidence="3" type="ORF">HNQ08_004452</name>
</gene>
<dbReference type="Gene3D" id="3.40.50.2300">
    <property type="match status" value="1"/>
</dbReference>
<name>A0A7W8JY22_9DEIO</name>
<dbReference type="InterPro" id="IPR052893">
    <property type="entry name" value="TCS_response_regulator"/>
</dbReference>
<dbReference type="Pfam" id="PF00072">
    <property type="entry name" value="Response_reg"/>
    <property type="match status" value="1"/>
</dbReference>
<feature type="modified residue" description="4-aspartylphosphate" evidence="1">
    <location>
        <position position="50"/>
    </location>
</feature>
<dbReference type="SUPFAM" id="SSF52172">
    <property type="entry name" value="CheY-like"/>
    <property type="match status" value="1"/>
</dbReference>
<sequence>MDDNPADRVLVQVAFELISPAAVLTCVESASAALDLLRNHGVRPDVMLLDLDMPYMDGFQLLGEVKQDARLAQIQVVVLTGYGHKEHVERAYALQASSYLVKSLDFDRFVEQLERLVRDRQVNGVLQDVGSHGEA</sequence>
<dbReference type="Proteomes" id="UP000552709">
    <property type="component" value="Unassembled WGS sequence"/>
</dbReference>
<dbReference type="GO" id="GO:0000160">
    <property type="term" value="P:phosphorelay signal transduction system"/>
    <property type="evidence" value="ECO:0007669"/>
    <property type="project" value="InterPro"/>
</dbReference>
<dbReference type="EMBL" id="JACHFL010000017">
    <property type="protein sequence ID" value="MBB5365331.1"/>
    <property type="molecule type" value="Genomic_DNA"/>
</dbReference>
<comment type="caution">
    <text evidence="3">The sequence shown here is derived from an EMBL/GenBank/DDBJ whole genome shotgun (WGS) entry which is preliminary data.</text>
</comment>
<dbReference type="InterPro" id="IPR011006">
    <property type="entry name" value="CheY-like_superfamily"/>
</dbReference>
<feature type="domain" description="Response regulatory" evidence="2">
    <location>
        <begin position="1"/>
        <end position="117"/>
    </location>
</feature>
<dbReference type="AlphaFoldDB" id="A0A7W8JY22"/>
<proteinExistence type="predicted"/>
<accession>A0A7W8JY22</accession>
<dbReference type="PANTHER" id="PTHR44520:SF2">
    <property type="entry name" value="RESPONSE REGULATOR RCP1"/>
    <property type="match status" value="1"/>
</dbReference>
<reference evidence="3 4" key="1">
    <citation type="submission" date="2020-08" db="EMBL/GenBank/DDBJ databases">
        <title>Genomic Encyclopedia of Type Strains, Phase IV (KMG-IV): sequencing the most valuable type-strain genomes for metagenomic binning, comparative biology and taxonomic classification.</title>
        <authorList>
            <person name="Goeker M."/>
        </authorList>
    </citation>
    <scope>NUCLEOTIDE SEQUENCE [LARGE SCALE GENOMIC DNA]</scope>
    <source>
        <strain evidence="3 4">DSM 27939</strain>
    </source>
</reference>
<dbReference type="PANTHER" id="PTHR44520">
    <property type="entry name" value="RESPONSE REGULATOR RCP1-RELATED"/>
    <property type="match status" value="1"/>
</dbReference>
<dbReference type="SMART" id="SM00448">
    <property type="entry name" value="REC"/>
    <property type="match status" value="1"/>
</dbReference>
<evidence type="ECO:0000313" key="4">
    <source>
        <dbReference type="Proteomes" id="UP000552709"/>
    </source>
</evidence>
<dbReference type="RefSeq" id="WP_229790173.1">
    <property type="nucleotide sequence ID" value="NZ_JACHFL010000017.1"/>
</dbReference>